<dbReference type="InterPro" id="IPR016177">
    <property type="entry name" value="DNA-bd_dom_sf"/>
</dbReference>
<evidence type="ECO:0000256" key="6">
    <source>
        <dbReference type="ARBA" id="ARBA00023163"/>
    </source>
</evidence>
<dbReference type="Pfam" id="PF00847">
    <property type="entry name" value="AP2"/>
    <property type="match status" value="1"/>
</dbReference>
<gene>
    <name evidence="10" type="ORF">STAS_33718</name>
</gene>
<feature type="compositionally biased region" description="Low complexity" evidence="8">
    <location>
        <begin position="12"/>
        <end position="30"/>
    </location>
</feature>
<dbReference type="GO" id="GO:0009873">
    <property type="term" value="P:ethylene-activated signaling pathway"/>
    <property type="evidence" value="ECO:0007669"/>
    <property type="project" value="UniProtKB-KW"/>
</dbReference>
<feature type="region of interest" description="Disordered" evidence="8">
    <location>
        <begin position="1"/>
        <end position="58"/>
    </location>
</feature>
<keyword evidence="5" id="KW-0238">DNA-binding</keyword>
<dbReference type="GO" id="GO:0003677">
    <property type="term" value="F:DNA binding"/>
    <property type="evidence" value="ECO:0007669"/>
    <property type="project" value="UniProtKB-KW"/>
</dbReference>
<dbReference type="EMBL" id="BKCP01012403">
    <property type="protein sequence ID" value="GER56014.1"/>
    <property type="molecule type" value="Genomic_DNA"/>
</dbReference>
<keyword evidence="7" id="KW-0539">Nucleus</keyword>
<keyword evidence="3" id="KW-0611">Plant defense</keyword>
<dbReference type="PRINTS" id="PR00367">
    <property type="entry name" value="ETHRSPELEMNT"/>
</dbReference>
<dbReference type="CDD" id="cd00018">
    <property type="entry name" value="AP2"/>
    <property type="match status" value="1"/>
</dbReference>
<evidence type="ECO:0000256" key="4">
    <source>
        <dbReference type="ARBA" id="ARBA00023015"/>
    </source>
</evidence>
<keyword evidence="6" id="KW-0804">Transcription</keyword>
<evidence type="ECO:0000256" key="1">
    <source>
        <dbReference type="ARBA" id="ARBA00004123"/>
    </source>
</evidence>
<evidence type="ECO:0000256" key="8">
    <source>
        <dbReference type="SAM" id="MobiDB-lite"/>
    </source>
</evidence>
<dbReference type="Gene3D" id="3.30.730.10">
    <property type="entry name" value="AP2/ERF domain"/>
    <property type="match status" value="1"/>
</dbReference>
<protein>
    <submittedName>
        <fullName evidence="10">Ethylene-responsive transcription factor ESR2</fullName>
    </submittedName>
</protein>
<dbReference type="PANTHER" id="PTHR31677">
    <property type="entry name" value="AP2 DOMAIN CLASS TRANSCRIPTION FACTOR"/>
    <property type="match status" value="1"/>
</dbReference>
<comment type="caution">
    <text evidence="10">The sequence shown here is derived from an EMBL/GenBank/DDBJ whole genome shotgun (WGS) entry which is preliminary data.</text>
</comment>
<reference evidence="11" key="1">
    <citation type="journal article" date="2019" name="Curr. Biol.">
        <title>Genome Sequence of Striga asiatica Provides Insight into the Evolution of Plant Parasitism.</title>
        <authorList>
            <person name="Yoshida S."/>
            <person name="Kim S."/>
            <person name="Wafula E.K."/>
            <person name="Tanskanen J."/>
            <person name="Kim Y.M."/>
            <person name="Honaas L."/>
            <person name="Yang Z."/>
            <person name="Spallek T."/>
            <person name="Conn C.E."/>
            <person name="Ichihashi Y."/>
            <person name="Cheong K."/>
            <person name="Cui S."/>
            <person name="Der J.P."/>
            <person name="Gundlach H."/>
            <person name="Jiao Y."/>
            <person name="Hori C."/>
            <person name="Ishida J.K."/>
            <person name="Kasahara H."/>
            <person name="Kiba T."/>
            <person name="Kim M.S."/>
            <person name="Koo N."/>
            <person name="Laohavisit A."/>
            <person name="Lee Y.H."/>
            <person name="Lumba S."/>
            <person name="McCourt P."/>
            <person name="Mortimer J.C."/>
            <person name="Mutuku J.M."/>
            <person name="Nomura T."/>
            <person name="Sasaki-Sekimoto Y."/>
            <person name="Seto Y."/>
            <person name="Wang Y."/>
            <person name="Wakatake T."/>
            <person name="Sakakibara H."/>
            <person name="Demura T."/>
            <person name="Yamaguchi S."/>
            <person name="Yoneyama K."/>
            <person name="Manabe R.I."/>
            <person name="Nelson D.C."/>
            <person name="Schulman A.H."/>
            <person name="Timko M.P."/>
            <person name="dePamphilis C.W."/>
            <person name="Choi D."/>
            <person name="Shirasu K."/>
        </authorList>
    </citation>
    <scope>NUCLEOTIDE SEQUENCE [LARGE SCALE GENOMIC DNA]</scope>
    <source>
        <strain evidence="11">cv. UVA1</strain>
    </source>
</reference>
<dbReference type="PANTHER" id="PTHR31677:SF146">
    <property type="entry name" value="ETHYLENE-RESPONSIVE TRANSCRIPTION FACTOR ESR2"/>
    <property type="match status" value="1"/>
</dbReference>
<evidence type="ECO:0000256" key="7">
    <source>
        <dbReference type="ARBA" id="ARBA00023242"/>
    </source>
</evidence>
<proteinExistence type="predicted"/>
<feature type="domain" description="AP2/ERF" evidence="9">
    <location>
        <begin position="54"/>
        <end position="111"/>
    </location>
</feature>
<evidence type="ECO:0000313" key="11">
    <source>
        <dbReference type="Proteomes" id="UP000325081"/>
    </source>
</evidence>
<dbReference type="SUPFAM" id="SSF54171">
    <property type="entry name" value="DNA-binding domain"/>
    <property type="match status" value="1"/>
</dbReference>
<keyword evidence="11" id="KW-1185">Reference proteome</keyword>
<dbReference type="InterPro" id="IPR036955">
    <property type="entry name" value="AP2/ERF_dom_sf"/>
</dbReference>
<evidence type="ECO:0000256" key="5">
    <source>
        <dbReference type="ARBA" id="ARBA00023125"/>
    </source>
</evidence>
<keyword evidence="4" id="KW-0805">Transcription regulation</keyword>
<dbReference type="PROSITE" id="PS51032">
    <property type="entry name" value="AP2_ERF"/>
    <property type="match status" value="1"/>
</dbReference>
<dbReference type="FunFam" id="3.30.730.10:FF:000001">
    <property type="entry name" value="Ethylene-responsive transcription factor 2"/>
    <property type="match status" value="1"/>
</dbReference>
<comment type="subcellular location">
    <subcellularLocation>
        <location evidence="1">Nucleus</location>
    </subcellularLocation>
</comment>
<dbReference type="OrthoDB" id="1902708at2759"/>
<evidence type="ECO:0000259" key="9">
    <source>
        <dbReference type="PROSITE" id="PS51032"/>
    </source>
</evidence>
<name>A0A5A7RFQ8_STRAF</name>
<dbReference type="AlphaFoldDB" id="A0A5A7RFQ8"/>
<accession>A0A5A7RFQ8</accession>
<dbReference type="SMART" id="SM00380">
    <property type="entry name" value="AP2"/>
    <property type="match status" value="1"/>
</dbReference>
<evidence type="ECO:0000313" key="10">
    <source>
        <dbReference type="EMBL" id="GER56014.1"/>
    </source>
</evidence>
<dbReference type="GO" id="GO:0005634">
    <property type="term" value="C:nucleus"/>
    <property type="evidence" value="ECO:0007669"/>
    <property type="project" value="UniProtKB-SubCell"/>
</dbReference>
<dbReference type="GO" id="GO:0006952">
    <property type="term" value="P:defense response"/>
    <property type="evidence" value="ECO:0007669"/>
    <property type="project" value="UniProtKB-KW"/>
</dbReference>
<dbReference type="GO" id="GO:0003700">
    <property type="term" value="F:DNA-binding transcription factor activity"/>
    <property type="evidence" value="ECO:0007669"/>
    <property type="project" value="InterPro"/>
</dbReference>
<evidence type="ECO:0000256" key="2">
    <source>
        <dbReference type="ARBA" id="ARBA00022745"/>
    </source>
</evidence>
<keyword evidence="2" id="KW-0936">Ethylene signaling pathway</keyword>
<dbReference type="InterPro" id="IPR001471">
    <property type="entry name" value="AP2/ERF_dom"/>
</dbReference>
<evidence type="ECO:0000256" key="3">
    <source>
        <dbReference type="ARBA" id="ARBA00022821"/>
    </source>
</evidence>
<dbReference type="Proteomes" id="UP000325081">
    <property type="component" value="Unassembled WGS sequence"/>
</dbReference>
<sequence>MEDALRRLNRSLAAGADTATLPPPAAAAGRRPGHAPSKRPLLRDASSPSAGATRYRGVRRRPWGRYAAEIRDPQSKERRWLGTFDTAEEAACAYDAAARAMRGAKARTNFVYAADPPPFPRAGKPPSQPPVWCSRHPFTPNFENPVPNFAPNPSKTSEQNPPDLFPTNFLHSGQNPFMGPSNLSSIFSSKAVVGTSPLSSEIYSHEKSKQSSVNPTVDEADCMSGLFWPDQRPGSGLLHEVISGFFPNPTSEVRAEPPPPPPPLVDTKNQVLGFSSDYSDARNLSGPENDIRTNNPLFGIQDEIFYYQEPTNLYAGYMQICLLRAIF</sequence>
<organism evidence="10 11">
    <name type="scientific">Striga asiatica</name>
    <name type="common">Asiatic witchweed</name>
    <name type="synonym">Buchnera asiatica</name>
    <dbReference type="NCBI Taxonomy" id="4170"/>
    <lineage>
        <taxon>Eukaryota</taxon>
        <taxon>Viridiplantae</taxon>
        <taxon>Streptophyta</taxon>
        <taxon>Embryophyta</taxon>
        <taxon>Tracheophyta</taxon>
        <taxon>Spermatophyta</taxon>
        <taxon>Magnoliopsida</taxon>
        <taxon>eudicotyledons</taxon>
        <taxon>Gunneridae</taxon>
        <taxon>Pentapetalae</taxon>
        <taxon>asterids</taxon>
        <taxon>lamiids</taxon>
        <taxon>Lamiales</taxon>
        <taxon>Orobanchaceae</taxon>
        <taxon>Buchnereae</taxon>
        <taxon>Striga</taxon>
    </lineage>
</organism>